<feature type="transmembrane region" description="Helical" evidence="1">
    <location>
        <begin position="27"/>
        <end position="47"/>
    </location>
</feature>
<protein>
    <submittedName>
        <fullName evidence="2">Uncharacterized protein</fullName>
    </submittedName>
</protein>
<reference evidence="2 3" key="1">
    <citation type="submission" date="2014-04" db="EMBL/GenBank/DDBJ databases">
        <authorList>
            <consortium name="DOE Joint Genome Institute"/>
            <person name="Kuo A."/>
            <person name="Kohler A."/>
            <person name="Costa M.D."/>
            <person name="Nagy L.G."/>
            <person name="Floudas D."/>
            <person name="Copeland A."/>
            <person name="Barry K.W."/>
            <person name="Cichocki N."/>
            <person name="Veneault-Fourrey C."/>
            <person name="LaButti K."/>
            <person name="Lindquist E.A."/>
            <person name="Lipzen A."/>
            <person name="Lundell T."/>
            <person name="Morin E."/>
            <person name="Murat C."/>
            <person name="Sun H."/>
            <person name="Tunlid A."/>
            <person name="Henrissat B."/>
            <person name="Grigoriev I.V."/>
            <person name="Hibbett D.S."/>
            <person name="Martin F."/>
            <person name="Nordberg H.P."/>
            <person name="Cantor M.N."/>
            <person name="Hua S.X."/>
        </authorList>
    </citation>
    <scope>NUCLEOTIDE SEQUENCE [LARGE SCALE GENOMIC DNA]</scope>
    <source>
        <strain evidence="2 3">441</strain>
    </source>
</reference>
<accession>A0A0C9XHY5</accession>
<keyword evidence="1" id="KW-0472">Membrane</keyword>
<gene>
    <name evidence="2" type="ORF">PISMIDRAFT_469008</name>
</gene>
<dbReference type="EMBL" id="KN834139">
    <property type="protein sequence ID" value="KIK11920.1"/>
    <property type="molecule type" value="Genomic_DNA"/>
</dbReference>
<evidence type="ECO:0000313" key="2">
    <source>
        <dbReference type="EMBL" id="KIK11920.1"/>
    </source>
</evidence>
<sequence length="51" mass="5528">MLVPPIPSCPQSWHGHNSPDVPHSSGMLATLAVSLLSNHVIFLSVLYKHVL</sequence>
<organism evidence="2 3">
    <name type="scientific">Pisolithus microcarpus 441</name>
    <dbReference type="NCBI Taxonomy" id="765257"/>
    <lineage>
        <taxon>Eukaryota</taxon>
        <taxon>Fungi</taxon>
        <taxon>Dikarya</taxon>
        <taxon>Basidiomycota</taxon>
        <taxon>Agaricomycotina</taxon>
        <taxon>Agaricomycetes</taxon>
        <taxon>Agaricomycetidae</taxon>
        <taxon>Boletales</taxon>
        <taxon>Sclerodermatineae</taxon>
        <taxon>Pisolithaceae</taxon>
        <taxon>Pisolithus</taxon>
    </lineage>
</organism>
<dbReference type="Proteomes" id="UP000054018">
    <property type="component" value="Unassembled WGS sequence"/>
</dbReference>
<dbReference type="AlphaFoldDB" id="A0A0C9XHY5"/>
<proteinExistence type="predicted"/>
<reference evidence="3" key="2">
    <citation type="submission" date="2015-01" db="EMBL/GenBank/DDBJ databases">
        <title>Evolutionary Origins and Diversification of the Mycorrhizal Mutualists.</title>
        <authorList>
            <consortium name="DOE Joint Genome Institute"/>
            <consortium name="Mycorrhizal Genomics Consortium"/>
            <person name="Kohler A."/>
            <person name="Kuo A."/>
            <person name="Nagy L.G."/>
            <person name="Floudas D."/>
            <person name="Copeland A."/>
            <person name="Barry K.W."/>
            <person name="Cichocki N."/>
            <person name="Veneault-Fourrey C."/>
            <person name="LaButti K."/>
            <person name="Lindquist E.A."/>
            <person name="Lipzen A."/>
            <person name="Lundell T."/>
            <person name="Morin E."/>
            <person name="Murat C."/>
            <person name="Riley R."/>
            <person name="Ohm R."/>
            <person name="Sun H."/>
            <person name="Tunlid A."/>
            <person name="Henrissat B."/>
            <person name="Grigoriev I.V."/>
            <person name="Hibbett D.S."/>
            <person name="Martin F."/>
        </authorList>
    </citation>
    <scope>NUCLEOTIDE SEQUENCE [LARGE SCALE GENOMIC DNA]</scope>
    <source>
        <strain evidence="3">441</strain>
    </source>
</reference>
<keyword evidence="1" id="KW-1133">Transmembrane helix</keyword>
<name>A0A0C9XHY5_9AGAM</name>
<keyword evidence="1" id="KW-0812">Transmembrane</keyword>
<evidence type="ECO:0000256" key="1">
    <source>
        <dbReference type="SAM" id="Phobius"/>
    </source>
</evidence>
<evidence type="ECO:0000313" key="3">
    <source>
        <dbReference type="Proteomes" id="UP000054018"/>
    </source>
</evidence>
<keyword evidence="3" id="KW-1185">Reference proteome</keyword>
<dbReference type="HOGENOM" id="CLU_3107303_0_0_1"/>